<dbReference type="Pfam" id="PF20772">
    <property type="entry name" value="TACO1_YebC_N"/>
    <property type="match status" value="1"/>
</dbReference>
<evidence type="ECO:0000256" key="6">
    <source>
        <dbReference type="HAMAP-Rule" id="MF_00693"/>
    </source>
</evidence>
<protein>
    <recommendedName>
        <fullName evidence="6">Probable transcriptional regulatory protein UU41_C0007G0017</fullName>
    </recommendedName>
</protein>
<dbReference type="NCBIfam" id="NF009044">
    <property type="entry name" value="PRK12378.1"/>
    <property type="match status" value="1"/>
</dbReference>
<dbReference type="Gene3D" id="1.10.10.200">
    <property type="match status" value="1"/>
</dbReference>
<dbReference type="InterPro" id="IPR048300">
    <property type="entry name" value="TACO1_YebC-like_2nd/3rd_dom"/>
</dbReference>
<dbReference type="InterPro" id="IPR029072">
    <property type="entry name" value="YebC-like"/>
</dbReference>
<accession>A0A0G0V0B4</accession>
<evidence type="ECO:0000256" key="4">
    <source>
        <dbReference type="ARBA" id="ARBA00023125"/>
    </source>
</evidence>
<dbReference type="FunFam" id="1.10.10.200:FF:000002">
    <property type="entry name" value="Probable transcriptional regulatory protein CLM62_37755"/>
    <property type="match status" value="1"/>
</dbReference>
<dbReference type="PATRIC" id="fig|1618474.3.peg.315"/>
<evidence type="ECO:0000256" key="1">
    <source>
        <dbReference type="ARBA" id="ARBA00008724"/>
    </source>
</evidence>
<dbReference type="InterPro" id="IPR026564">
    <property type="entry name" value="Transcrip_reg_TACO1-like_dom3"/>
</dbReference>
<sequence length="247" mass="27239">MSGHSKWSTIKRQKGVEDKKRGQLFTKLARAITLAIREGSGVTDPASNFKLRLAMDRAKQSNMPKENMQRAIDRGAGKGSEGDQFQQIVYEGYGPEGVALLIETATDNKQRTSSQVKHILDRGGGSLGAPGSVSYLFKEQGLIVVSKDSMGEEELFNVAVEAGAIDVETEEDAYEIYTNRDDLHRIKTQLEESHAHIIEADLIHRPTTTVPVSGEQKVQKIIALVEELEELDDVQKVYANVDIVSIS</sequence>
<feature type="domain" description="TACO1/YebC-like second and third" evidence="7">
    <location>
        <begin position="86"/>
        <end position="241"/>
    </location>
</feature>
<keyword evidence="5 6" id="KW-0804">Transcription</keyword>
<evidence type="ECO:0000259" key="8">
    <source>
        <dbReference type="Pfam" id="PF20772"/>
    </source>
</evidence>
<dbReference type="Pfam" id="PF01709">
    <property type="entry name" value="Transcrip_reg"/>
    <property type="match status" value="1"/>
</dbReference>
<dbReference type="SUPFAM" id="SSF75625">
    <property type="entry name" value="YebC-like"/>
    <property type="match status" value="1"/>
</dbReference>
<dbReference type="Proteomes" id="UP000034961">
    <property type="component" value="Unassembled WGS sequence"/>
</dbReference>
<reference evidence="9 10" key="1">
    <citation type="journal article" date="2015" name="Nature">
        <title>rRNA introns, odd ribosomes, and small enigmatic genomes across a large radiation of phyla.</title>
        <authorList>
            <person name="Brown C.T."/>
            <person name="Hug L.A."/>
            <person name="Thomas B.C."/>
            <person name="Sharon I."/>
            <person name="Castelle C.J."/>
            <person name="Singh A."/>
            <person name="Wilkins M.J."/>
            <person name="Williams K.H."/>
            <person name="Banfield J.F."/>
        </authorList>
    </citation>
    <scope>NUCLEOTIDE SEQUENCE [LARGE SCALE GENOMIC DNA]</scope>
</reference>
<comment type="similarity">
    <text evidence="1 6">Belongs to the TACO1 family.</text>
</comment>
<dbReference type="Gene3D" id="3.30.70.980">
    <property type="match status" value="2"/>
</dbReference>
<evidence type="ECO:0000256" key="2">
    <source>
        <dbReference type="ARBA" id="ARBA00022490"/>
    </source>
</evidence>
<dbReference type="GO" id="GO:0005829">
    <property type="term" value="C:cytosol"/>
    <property type="evidence" value="ECO:0007669"/>
    <property type="project" value="TreeGrafter"/>
</dbReference>
<evidence type="ECO:0000313" key="10">
    <source>
        <dbReference type="Proteomes" id="UP000034961"/>
    </source>
</evidence>
<dbReference type="NCBIfam" id="NF001030">
    <property type="entry name" value="PRK00110.1"/>
    <property type="match status" value="1"/>
</dbReference>
<evidence type="ECO:0000259" key="7">
    <source>
        <dbReference type="Pfam" id="PF01709"/>
    </source>
</evidence>
<name>A0A0G0V0B4_9BACT</name>
<dbReference type="GO" id="GO:0003677">
    <property type="term" value="F:DNA binding"/>
    <property type="evidence" value="ECO:0007669"/>
    <property type="project" value="UniProtKB-UniRule"/>
</dbReference>
<feature type="domain" description="TACO1/YebC-like N-terminal" evidence="8">
    <location>
        <begin position="5"/>
        <end position="78"/>
    </location>
</feature>
<comment type="caution">
    <text evidence="9">The sequence shown here is derived from an EMBL/GenBank/DDBJ whole genome shotgun (WGS) entry which is preliminary data.</text>
</comment>
<keyword evidence="3 6" id="KW-0805">Transcription regulation</keyword>
<dbReference type="InterPro" id="IPR049083">
    <property type="entry name" value="TACO1_YebC_N"/>
</dbReference>
<dbReference type="HAMAP" id="MF_00693">
    <property type="entry name" value="Transcrip_reg_TACO1"/>
    <property type="match status" value="1"/>
</dbReference>
<dbReference type="EMBL" id="LCAN01000007">
    <property type="protein sequence ID" value="KKR94384.1"/>
    <property type="molecule type" value="Genomic_DNA"/>
</dbReference>
<dbReference type="NCBIfam" id="TIGR01033">
    <property type="entry name" value="YebC/PmpR family DNA-binding transcriptional regulator"/>
    <property type="match status" value="1"/>
</dbReference>
<evidence type="ECO:0000256" key="3">
    <source>
        <dbReference type="ARBA" id="ARBA00023015"/>
    </source>
</evidence>
<proteinExistence type="inferred from homology"/>
<keyword evidence="4 6" id="KW-0238">DNA-binding</keyword>
<comment type="subcellular location">
    <subcellularLocation>
        <location evidence="6">Cytoplasm</location>
    </subcellularLocation>
</comment>
<organism evidence="9 10">
    <name type="scientific">Candidatus Roizmanbacteria bacterium GW2011_GWA1_41_13</name>
    <dbReference type="NCBI Taxonomy" id="1618474"/>
    <lineage>
        <taxon>Bacteria</taxon>
        <taxon>Candidatus Roizmaniibacteriota</taxon>
    </lineage>
</organism>
<gene>
    <name evidence="9" type="ORF">UU41_C0007G0017</name>
</gene>
<dbReference type="PANTHER" id="PTHR12532">
    <property type="entry name" value="TRANSLATIONAL ACTIVATOR OF CYTOCHROME C OXIDASE 1"/>
    <property type="match status" value="1"/>
</dbReference>
<evidence type="ECO:0000313" key="9">
    <source>
        <dbReference type="EMBL" id="KKR94384.1"/>
    </source>
</evidence>
<dbReference type="PANTHER" id="PTHR12532:SF6">
    <property type="entry name" value="TRANSCRIPTIONAL REGULATORY PROTEIN YEBC-RELATED"/>
    <property type="match status" value="1"/>
</dbReference>
<dbReference type="AlphaFoldDB" id="A0A0G0V0B4"/>
<dbReference type="InterPro" id="IPR017856">
    <property type="entry name" value="Integrase-like_N"/>
</dbReference>
<evidence type="ECO:0000256" key="5">
    <source>
        <dbReference type="ARBA" id="ARBA00023163"/>
    </source>
</evidence>
<keyword evidence="2 6" id="KW-0963">Cytoplasm</keyword>
<dbReference type="InterPro" id="IPR002876">
    <property type="entry name" value="Transcrip_reg_TACO1-like"/>
</dbReference>
<dbReference type="GO" id="GO:0006355">
    <property type="term" value="P:regulation of DNA-templated transcription"/>
    <property type="evidence" value="ECO:0007669"/>
    <property type="project" value="UniProtKB-UniRule"/>
</dbReference>